<dbReference type="AlphaFoldDB" id="A0A2N9FJG5"/>
<dbReference type="EMBL" id="OIVN01000910">
    <property type="protein sequence ID" value="SPC87288.1"/>
    <property type="molecule type" value="Genomic_DNA"/>
</dbReference>
<gene>
    <name evidence="1" type="ORF">FSB_LOCUS15170</name>
</gene>
<accession>A0A2N9FJG5</accession>
<reference evidence="1" key="1">
    <citation type="submission" date="2018-02" db="EMBL/GenBank/DDBJ databases">
        <authorList>
            <person name="Cohen D.B."/>
            <person name="Kent A.D."/>
        </authorList>
    </citation>
    <scope>NUCLEOTIDE SEQUENCE</scope>
</reference>
<evidence type="ECO:0000313" key="1">
    <source>
        <dbReference type="EMBL" id="SPC87288.1"/>
    </source>
</evidence>
<proteinExistence type="predicted"/>
<sequence>MIPRNYLDGFSPQTLGQLVVFKGSLALVCFGKDLNEESDICCIWVMREYGVVESWTRSTVPLNNVERFFGSTDTDELLIETQDGQLVSFDPDSLNANSLEIRSPGWLFSTTDFMESLVLVDGENQD</sequence>
<evidence type="ECO:0008006" key="2">
    <source>
        <dbReference type="Google" id="ProtNLM"/>
    </source>
</evidence>
<protein>
    <recommendedName>
        <fullName evidence="2">F-box associated domain-containing protein</fullName>
    </recommendedName>
</protein>
<name>A0A2N9FJG5_FAGSY</name>
<organism evidence="1">
    <name type="scientific">Fagus sylvatica</name>
    <name type="common">Beechnut</name>
    <dbReference type="NCBI Taxonomy" id="28930"/>
    <lineage>
        <taxon>Eukaryota</taxon>
        <taxon>Viridiplantae</taxon>
        <taxon>Streptophyta</taxon>
        <taxon>Embryophyta</taxon>
        <taxon>Tracheophyta</taxon>
        <taxon>Spermatophyta</taxon>
        <taxon>Magnoliopsida</taxon>
        <taxon>eudicotyledons</taxon>
        <taxon>Gunneridae</taxon>
        <taxon>Pentapetalae</taxon>
        <taxon>rosids</taxon>
        <taxon>fabids</taxon>
        <taxon>Fagales</taxon>
        <taxon>Fagaceae</taxon>
        <taxon>Fagus</taxon>
    </lineage>
</organism>